<evidence type="ECO:0000256" key="4">
    <source>
        <dbReference type="ARBA" id="ARBA00023002"/>
    </source>
</evidence>
<feature type="transmembrane region" description="Helical" evidence="7">
    <location>
        <begin position="73"/>
        <end position="100"/>
    </location>
</feature>
<keyword evidence="7" id="KW-1133">Transmembrane helix</keyword>
<dbReference type="Pfam" id="PF01179">
    <property type="entry name" value="Cu_amine_oxid"/>
    <property type="match status" value="1"/>
</dbReference>
<dbReference type="InterPro" id="IPR015798">
    <property type="entry name" value="Cu_amine_oxidase_C"/>
</dbReference>
<name>A0ABY7DAT6_MYAAR</name>
<dbReference type="Proteomes" id="UP001164746">
    <property type="component" value="Chromosome 1"/>
</dbReference>
<dbReference type="EMBL" id="CP111012">
    <property type="protein sequence ID" value="WAQ94043.1"/>
    <property type="molecule type" value="Genomic_DNA"/>
</dbReference>
<dbReference type="SUPFAM" id="SSF49998">
    <property type="entry name" value="Amine oxidase catalytic domain"/>
    <property type="match status" value="1"/>
</dbReference>
<evidence type="ECO:0000256" key="1">
    <source>
        <dbReference type="ARBA" id="ARBA00007983"/>
    </source>
</evidence>
<keyword evidence="4 6" id="KW-0560">Oxidoreductase</keyword>
<evidence type="ECO:0000313" key="10">
    <source>
        <dbReference type="Proteomes" id="UP001164746"/>
    </source>
</evidence>
<dbReference type="EC" id="1.4.3.-" evidence="6"/>
<keyword evidence="2 6" id="KW-0479">Metal-binding</keyword>
<keyword evidence="10" id="KW-1185">Reference proteome</keyword>
<accession>A0ABY7DAT6</accession>
<organism evidence="9 10">
    <name type="scientific">Mya arenaria</name>
    <name type="common">Soft-shell clam</name>
    <dbReference type="NCBI Taxonomy" id="6604"/>
    <lineage>
        <taxon>Eukaryota</taxon>
        <taxon>Metazoa</taxon>
        <taxon>Spiralia</taxon>
        <taxon>Lophotrochozoa</taxon>
        <taxon>Mollusca</taxon>
        <taxon>Bivalvia</taxon>
        <taxon>Autobranchia</taxon>
        <taxon>Heteroconchia</taxon>
        <taxon>Euheterodonta</taxon>
        <taxon>Imparidentia</taxon>
        <taxon>Neoheterodontei</taxon>
        <taxon>Myida</taxon>
        <taxon>Myoidea</taxon>
        <taxon>Myidae</taxon>
        <taxon>Mya</taxon>
    </lineage>
</organism>
<evidence type="ECO:0000256" key="6">
    <source>
        <dbReference type="RuleBase" id="RU000672"/>
    </source>
</evidence>
<comment type="similarity">
    <text evidence="1 6">Belongs to the copper/topaquinone oxidase family.</text>
</comment>
<sequence>MSNLVGGVFFAIGMLPFCTPIPRQTTIQIIMSDEEEVPLVSFGEDTYNEDEETLNNNSRTLRLKDRSTSVRRVSLNTCVIGCVSSFVIGLVAGFAIYYFMTRAHDNNLSCCALCGGEEGLKFNKNSSPFPYVKSSSPEVTIPVSTETVVQTNNSVRLFTSTESPQGNETELATCAPCPSISSNSTEELQTFKSCPTRNPYKKSPIGQRKSPFTPLDPWEVRKVTEIMKGRKYVTIYQRFNEHRISHMYLIPPRKDDVLAYYDSDGPLPPRFAKVHVIRPNISDIMYYKVGPLDQHINGVQVEEMLSTGHIHINIRPYDYEEDQQLQKLLHPQVLQLSQILHDSFDGATYPKDIRATFEQLPTSSVNERLSHMNLVLNGEGYFTLRLLPISCTVSHPGIDVTNWEIKDWVYLSQGPYNSTNELLNSFERNQIRKVVFPKDYRQQHADELNLKRDMSLPERAFSNVPPPRTYEPQGARYSIDINRVEWMGWSFEFTSDPIRGPALFNIRFLDQRIAYEISLQDITLLYHPDTNGHGPLALADTVFHLGSSYVHQRTGLDCPSRGTLLNVSSTSDGFAIRTPFQAACVFEADGQRALWRHAKGGLADHFLVVRTVLMLGNYDYVVEWNFRLDGSLDTLLTASGYLFGAFWDNGSLNETKTPPFGFKLGDYMSGPIHDHTYSFKVDLDIIGSKNSFQKLKWKTGDVHDILNISKEHDFHYFNITRYIEYELLETETSLKWNSQKPQYWTVINEEIQNAWGAPRGYRLIPHSREAEVLKDHPILAAWDHLGYQVAVSRRKEDEQYATNTYYTTLAPNAPPKGVGQMVLDGEAIGNEDIVVWVSEKFYHIPSAEDVPVTIGATAGFTLKPFNFFDRTPTFDLPAHYQGTNDPYEFRPCVEHLGDET</sequence>
<keyword evidence="7" id="KW-0812">Transmembrane</keyword>
<protein>
    <recommendedName>
        <fullName evidence="6">Amine oxidase</fullName>
        <ecNumber evidence="6">1.4.3.-</ecNumber>
    </recommendedName>
</protein>
<evidence type="ECO:0000259" key="8">
    <source>
        <dbReference type="Pfam" id="PF01179"/>
    </source>
</evidence>
<evidence type="ECO:0000313" key="9">
    <source>
        <dbReference type="EMBL" id="WAQ94043.1"/>
    </source>
</evidence>
<feature type="domain" description="Copper amine oxidase catalytic" evidence="8">
    <location>
        <begin position="468"/>
        <end position="873"/>
    </location>
</feature>
<dbReference type="SUPFAM" id="SSF54416">
    <property type="entry name" value="Amine oxidase N-terminal region"/>
    <property type="match status" value="1"/>
</dbReference>
<comment type="PTM">
    <text evidence="6">Topaquinone (TPQ) is generated by copper-dependent autoxidation of a specific tyrosyl residue.</text>
</comment>
<dbReference type="InterPro" id="IPR000269">
    <property type="entry name" value="Cu_amine_oxidase"/>
</dbReference>
<dbReference type="Gene3D" id="2.70.98.20">
    <property type="entry name" value="Copper amine oxidase, catalytic domain"/>
    <property type="match status" value="1"/>
</dbReference>
<evidence type="ECO:0000256" key="3">
    <source>
        <dbReference type="ARBA" id="ARBA00022772"/>
    </source>
</evidence>
<proteinExistence type="inferred from homology"/>
<dbReference type="InterPro" id="IPR016182">
    <property type="entry name" value="Cu_amine_oxidase_N-reg"/>
</dbReference>
<dbReference type="Gene3D" id="3.10.450.40">
    <property type="match status" value="2"/>
</dbReference>
<evidence type="ECO:0000256" key="7">
    <source>
        <dbReference type="SAM" id="Phobius"/>
    </source>
</evidence>
<keyword evidence="7" id="KW-0472">Membrane</keyword>
<keyword evidence="3 6" id="KW-0801">TPQ</keyword>
<gene>
    <name evidence="9" type="ORF">MAR_006514</name>
</gene>
<evidence type="ECO:0000256" key="5">
    <source>
        <dbReference type="ARBA" id="ARBA00023008"/>
    </source>
</evidence>
<reference evidence="9" key="1">
    <citation type="submission" date="2022-11" db="EMBL/GenBank/DDBJ databases">
        <title>Centuries of genome instability and evolution in soft-shell clam transmissible cancer (bioRxiv).</title>
        <authorList>
            <person name="Hart S.F.M."/>
            <person name="Yonemitsu M.A."/>
            <person name="Giersch R.M."/>
            <person name="Beal B.F."/>
            <person name="Arriagada G."/>
            <person name="Davis B.W."/>
            <person name="Ostrander E.A."/>
            <person name="Goff S.P."/>
            <person name="Metzger M.J."/>
        </authorList>
    </citation>
    <scope>NUCLEOTIDE SEQUENCE</scope>
    <source>
        <strain evidence="9">MELC-2E11</strain>
        <tissue evidence="9">Siphon/mantle</tissue>
    </source>
</reference>
<keyword evidence="5 6" id="KW-0186">Copper</keyword>
<comment type="cofactor">
    <cofactor evidence="6">
        <name>Cu cation</name>
        <dbReference type="ChEBI" id="CHEBI:23378"/>
    </cofactor>
    <text evidence="6">Contains 1 topaquinone per subunit.</text>
</comment>
<dbReference type="PANTHER" id="PTHR10638">
    <property type="entry name" value="COPPER AMINE OXIDASE"/>
    <property type="match status" value="1"/>
</dbReference>
<dbReference type="InterPro" id="IPR036460">
    <property type="entry name" value="Cu_amine_oxidase_C_sf"/>
</dbReference>
<dbReference type="PANTHER" id="PTHR10638:SF20">
    <property type="entry name" value="AMINE OXIDASE"/>
    <property type="match status" value="1"/>
</dbReference>
<evidence type="ECO:0000256" key="2">
    <source>
        <dbReference type="ARBA" id="ARBA00022723"/>
    </source>
</evidence>
<dbReference type="PRINTS" id="PR00766">
    <property type="entry name" value="CUDAOXIDASE"/>
</dbReference>